<keyword evidence="2 4" id="KW-0560">Oxidoreductase</keyword>
<evidence type="ECO:0000313" key="6">
    <source>
        <dbReference type="EMBL" id="QEE27192.1"/>
    </source>
</evidence>
<dbReference type="EC" id="1.4.4.2" evidence="4"/>
<keyword evidence="7" id="KW-1185">Reference proteome</keyword>
<dbReference type="Proteomes" id="UP000321820">
    <property type="component" value="Chromosome"/>
</dbReference>
<comment type="catalytic activity">
    <reaction evidence="3 4">
        <text>N(6)-[(R)-lipoyl]-L-lysyl-[glycine-cleavage complex H protein] + glycine + H(+) = N(6)-[(R)-S(8)-aminomethyldihydrolipoyl]-L-lysyl-[glycine-cleavage complex H protein] + CO2</text>
        <dbReference type="Rhea" id="RHEA:24304"/>
        <dbReference type="Rhea" id="RHEA-COMP:10494"/>
        <dbReference type="Rhea" id="RHEA-COMP:10495"/>
        <dbReference type="ChEBI" id="CHEBI:15378"/>
        <dbReference type="ChEBI" id="CHEBI:16526"/>
        <dbReference type="ChEBI" id="CHEBI:57305"/>
        <dbReference type="ChEBI" id="CHEBI:83099"/>
        <dbReference type="ChEBI" id="CHEBI:83143"/>
        <dbReference type="EC" id="1.4.4.2"/>
    </reaction>
</comment>
<sequence length="441" mass="47688">MRYLPKSPSDREAMLADIGAKSIDDLFATVPAEYRLSRDLNVPRQHGEQEVIEHFKAFADKNALGYASFLGAGAYRHYRPVLIDTVVSRGEFLTSYTPYQPEIAQGTLQALFEFQTMICELTGMEISNASMYDGSTGAAEAVMMAVRVTGRNGAVVARTVHPEYREVLTTYAQHQSIPKTEVDYDPATGRVDLAKLDAAITDDTACVLIQSPNFFGTIEDVAAIADIAHKKGALLIVSIAEAVSLGIVKPPAEADIVAMEAQSFGVPVGYGGPYCGVIACKEKFLRQMPGRLAGETKDMDGKRGFVLTLSTREQHIRREKATSNICTNQSLVALMVTVFLTVYGKGLKELAEQNLAKAHYAAQTIGGSGKVLFGGAPRFNEFVYQGSRTSEEGNAALLQAKIVGGLPLEKFYPELGPNASLWCATELTTRAQIDAAAEVLK</sequence>
<dbReference type="InterPro" id="IPR015421">
    <property type="entry name" value="PyrdxlP-dep_Trfase_major"/>
</dbReference>
<dbReference type="HAMAP" id="MF_00712">
    <property type="entry name" value="GcvPA"/>
    <property type="match status" value="1"/>
</dbReference>
<evidence type="ECO:0000256" key="3">
    <source>
        <dbReference type="ARBA" id="ARBA00049026"/>
    </source>
</evidence>
<dbReference type="PANTHER" id="PTHR42806:SF1">
    <property type="entry name" value="GLYCINE DEHYDROGENASE (DECARBOXYLATING)"/>
    <property type="match status" value="1"/>
</dbReference>
<evidence type="ECO:0000313" key="7">
    <source>
        <dbReference type="Proteomes" id="UP000321820"/>
    </source>
</evidence>
<dbReference type="Gene3D" id="3.90.1150.10">
    <property type="entry name" value="Aspartate Aminotransferase, domain 1"/>
    <property type="match status" value="1"/>
</dbReference>
<gene>
    <name evidence="4" type="primary">gcvPA</name>
    <name evidence="6" type="ORF">FTW19_03695</name>
</gene>
<evidence type="ECO:0000259" key="5">
    <source>
        <dbReference type="Pfam" id="PF02347"/>
    </source>
</evidence>
<comment type="subunit">
    <text evidence="4">The glycine cleavage system is composed of four proteins: P, T, L and H. In this organism, the P 'protein' is a heterodimer of two subunits.</text>
</comment>
<dbReference type="AlphaFoldDB" id="A0A5B9E4L7"/>
<dbReference type="SUPFAM" id="SSF53383">
    <property type="entry name" value="PLP-dependent transferases"/>
    <property type="match status" value="1"/>
</dbReference>
<dbReference type="GO" id="GO:0009116">
    <property type="term" value="P:nucleoside metabolic process"/>
    <property type="evidence" value="ECO:0007669"/>
    <property type="project" value="InterPro"/>
</dbReference>
<dbReference type="KEGG" id="talb:FTW19_03695"/>
<dbReference type="OrthoDB" id="9771867at2"/>
<dbReference type="InterPro" id="IPR023010">
    <property type="entry name" value="GcvPA"/>
</dbReference>
<dbReference type="EMBL" id="CP042806">
    <property type="protein sequence ID" value="QEE27192.1"/>
    <property type="molecule type" value="Genomic_DNA"/>
</dbReference>
<dbReference type="InterPro" id="IPR049315">
    <property type="entry name" value="GDC-P_N"/>
</dbReference>
<dbReference type="InterPro" id="IPR015424">
    <property type="entry name" value="PyrdxlP-dep_Trfase"/>
</dbReference>
<reference evidence="6 7" key="1">
    <citation type="submission" date="2019-08" db="EMBL/GenBank/DDBJ databases">
        <title>Complete genome sequence of Terriglobus albidus strain ORNL.</title>
        <authorList>
            <person name="Podar M."/>
        </authorList>
    </citation>
    <scope>NUCLEOTIDE SEQUENCE [LARGE SCALE GENOMIC DNA]</scope>
    <source>
        <strain evidence="6 7">ORNL</strain>
    </source>
</reference>
<name>A0A5B9E4L7_9BACT</name>
<dbReference type="NCBIfam" id="NF001696">
    <property type="entry name" value="PRK00451.1"/>
    <property type="match status" value="1"/>
</dbReference>
<dbReference type="RefSeq" id="WP_147646385.1">
    <property type="nucleotide sequence ID" value="NZ_CP042806.1"/>
</dbReference>
<dbReference type="CDD" id="cd00613">
    <property type="entry name" value="GDC-P"/>
    <property type="match status" value="1"/>
</dbReference>
<evidence type="ECO:0000256" key="2">
    <source>
        <dbReference type="ARBA" id="ARBA00023002"/>
    </source>
</evidence>
<dbReference type="Gene3D" id="3.40.640.10">
    <property type="entry name" value="Type I PLP-dependent aspartate aminotransferase-like (Major domain)"/>
    <property type="match status" value="1"/>
</dbReference>
<evidence type="ECO:0000256" key="1">
    <source>
        <dbReference type="ARBA" id="ARBA00003788"/>
    </source>
</evidence>
<proteinExistence type="inferred from homology"/>
<dbReference type="PANTHER" id="PTHR42806">
    <property type="entry name" value="GLYCINE CLEAVAGE SYSTEM P-PROTEIN"/>
    <property type="match status" value="1"/>
</dbReference>
<feature type="domain" description="Glycine cleavage system P-protein N-terminal" evidence="5">
    <location>
        <begin position="1"/>
        <end position="437"/>
    </location>
</feature>
<dbReference type="GO" id="GO:0019464">
    <property type="term" value="P:glycine decarboxylation via glycine cleavage system"/>
    <property type="evidence" value="ECO:0007669"/>
    <property type="project" value="UniProtKB-UniRule"/>
</dbReference>
<dbReference type="GO" id="GO:0004375">
    <property type="term" value="F:glycine dehydrogenase (decarboxylating) activity"/>
    <property type="evidence" value="ECO:0007669"/>
    <property type="project" value="UniProtKB-EC"/>
</dbReference>
<dbReference type="InterPro" id="IPR015422">
    <property type="entry name" value="PyrdxlP-dep_Trfase_small"/>
</dbReference>
<comment type="similarity">
    <text evidence="4">Belongs to the GcvP family. N-terminal subunit subfamily.</text>
</comment>
<dbReference type="InterPro" id="IPR020581">
    <property type="entry name" value="GDC_P"/>
</dbReference>
<organism evidence="6 7">
    <name type="scientific">Terriglobus albidus</name>
    <dbReference type="NCBI Taxonomy" id="1592106"/>
    <lineage>
        <taxon>Bacteria</taxon>
        <taxon>Pseudomonadati</taxon>
        <taxon>Acidobacteriota</taxon>
        <taxon>Terriglobia</taxon>
        <taxon>Terriglobales</taxon>
        <taxon>Acidobacteriaceae</taxon>
        <taxon>Terriglobus</taxon>
    </lineage>
</organism>
<dbReference type="Pfam" id="PF02347">
    <property type="entry name" value="GDC-P"/>
    <property type="match status" value="1"/>
</dbReference>
<comment type="function">
    <text evidence="1 4">The glycine cleavage system catalyzes the degradation of glycine. The P protein binds the alpha-amino group of glycine through its pyridoxal phosphate cofactor; CO(2) is released and the remaining methylamine moiety is then transferred to the lipoamide cofactor of the H protein.</text>
</comment>
<dbReference type="PIRSF" id="PIRSF006815">
    <property type="entry name" value="GcvPA"/>
    <property type="match status" value="1"/>
</dbReference>
<protein>
    <recommendedName>
        <fullName evidence="4">Probable glycine dehydrogenase (decarboxylating) subunit 1</fullName>
        <ecNumber evidence="4">1.4.4.2</ecNumber>
    </recommendedName>
    <alternativeName>
        <fullName evidence="4">Glycine cleavage system P-protein subunit 1</fullName>
    </alternativeName>
    <alternativeName>
        <fullName evidence="4">Glycine decarboxylase subunit 1</fullName>
    </alternativeName>
    <alternativeName>
        <fullName evidence="4">Glycine dehydrogenase (aminomethyl-transferring) subunit 1</fullName>
    </alternativeName>
</protein>
<accession>A0A5B9E4L7</accession>
<evidence type="ECO:0000256" key="4">
    <source>
        <dbReference type="HAMAP-Rule" id="MF_00712"/>
    </source>
</evidence>